<feature type="domain" description="Cystatin" evidence="5">
    <location>
        <begin position="2"/>
        <end position="92"/>
    </location>
</feature>
<dbReference type="InterPro" id="IPR046350">
    <property type="entry name" value="Cystatin_sf"/>
</dbReference>
<dbReference type="InterPro" id="IPR000010">
    <property type="entry name" value="Cystatin_dom"/>
</dbReference>
<keyword evidence="2 4" id="KW-0646">Protease inhibitor</keyword>
<evidence type="ECO:0000256" key="2">
    <source>
        <dbReference type="ARBA" id="ARBA00022690"/>
    </source>
</evidence>
<dbReference type="SUPFAM" id="SSF54403">
    <property type="entry name" value="Cystatin/monellin"/>
    <property type="match status" value="1"/>
</dbReference>
<dbReference type="PANTHER" id="PTHR11413:SF116">
    <property type="entry name" value="MULTICYSTATIN"/>
    <property type="match status" value="1"/>
</dbReference>
<dbReference type="Pfam" id="PF16845">
    <property type="entry name" value="SQAPI"/>
    <property type="match status" value="1"/>
</dbReference>
<dbReference type="GO" id="GO:0006972">
    <property type="term" value="P:hyperosmotic response"/>
    <property type="evidence" value="ECO:0007669"/>
    <property type="project" value="UniProtKB-ARBA"/>
</dbReference>
<dbReference type="AlphaFoldDB" id="I3SLH5"/>
<dbReference type="CDD" id="cd00042">
    <property type="entry name" value="CY"/>
    <property type="match status" value="1"/>
</dbReference>
<dbReference type="GO" id="GO:0009409">
    <property type="term" value="P:response to cold"/>
    <property type="evidence" value="ECO:0007669"/>
    <property type="project" value="UniProtKB-ARBA"/>
</dbReference>
<proteinExistence type="evidence at transcript level"/>
<protein>
    <recommendedName>
        <fullName evidence="4">Cysteine proteinase inhibitor</fullName>
    </recommendedName>
</protein>
<dbReference type="GO" id="GO:0009414">
    <property type="term" value="P:response to water deprivation"/>
    <property type="evidence" value="ECO:0007669"/>
    <property type="project" value="UniProtKB-ARBA"/>
</dbReference>
<dbReference type="PANTHER" id="PTHR11413">
    <property type="entry name" value="CYSTATIN FAMILY MEMBER"/>
    <property type="match status" value="1"/>
</dbReference>
<organism evidence="6">
    <name type="scientific">Lotus japonicus</name>
    <name type="common">Lotus corniculatus var. japonicus</name>
    <dbReference type="NCBI Taxonomy" id="34305"/>
    <lineage>
        <taxon>Eukaryota</taxon>
        <taxon>Viridiplantae</taxon>
        <taxon>Streptophyta</taxon>
        <taxon>Embryophyta</taxon>
        <taxon>Tracheophyta</taxon>
        <taxon>Spermatophyta</taxon>
        <taxon>Magnoliopsida</taxon>
        <taxon>eudicotyledons</taxon>
        <taxon>Gunneridae</taxon>
        <taxon>Pentapetalae</taxon>
        <taxon>rosids</taxon>
        <taxon>fabids</taxon>
        <taxon>Fabales</taxon>
        <taxon>Fabaceae</taxon>
        <taxon>Papilionoideae</taxon>
        <taxon>50 kb inversion clade</taxon>
        <taxon>NPAAA clade</taxon>
        <taxon>Hologalegina</taxon>
        <taxon>robinioid clade</taxon>
        <taxon>Loteae</taxon>
        <taxon>Lotus</taxon>
    </lineage>
</organism>
<sequence>MAAVGGASEVPGNQNSLEIENLARFAVEEHNKKQNTLLEFGKVVSATQQVVAGTLYKIKLEANDGGKKQVYEAKIWEKPWLNFKELQEFNLVGDASAE</sequence>
<comment type="similarity">
    <text evidence="1 4">Belongs to the cystatin family. Phytocystatin subfamily.</text>
</comment>
<accession>I3SLH5</accession>
<dbReference type="PROSITE" id="PS00287">
    <property type="entry name" value="CYSTATIN"/>
    <property type="match status" value="1"/>
</dbReference>
<dbReference type="InterPro" id="IPR027214">
    <property type="entry name" value="Cystatin"/>
</dbReference>
<evidence type="ECO:0000256" key="3">
    <source>
        <dbReference type="ARBA" id="ARBA00022704"/>
    </source>
</evidence>
<evidence type="ECO:0000256" key="1">
    <source>
        <dbReference type="ARBA" id="ARBA00007233"/>
    </source>
</evidence>
<evidence type="ECO:0000259" key="5">
    <source>
        <dbReference type="SMART" id="SM00043"/>
    </source>
</evidence>
<dbReference type="Gene3D" id="3.10.450.10">
    <property type="match status" value="1"/>
</dbReference>
<dbReference type="EMBL" id="BT141323">
    <property type="protein sequence ID" value="AFK41117.1"/>
    <property type="molecule type" value="mRNA"/>
</dbReference>
<keyword evidence="3 4" id="KW-0789">Thiol protease inhibitor</keyword>
<evidence type="ECO:0000313" key="6">
    <source>
        <dbReference type="EMBL" id="AFK41117.1"/>
    </source>
</evidence>
<reference evidence="6" key="1">
    <citation type="submission" date="2012-05" db="EMBL/GenBank/DDBJ databases">
        <authorList>
            <person name="Krishnakumar V."/>
            <person name="Cheung F."/>
            <person name="Xiao Y."/>
            <person name="Chan A."/>
            <person name="Moskal W.A."/>
            <person name="Town C.D."/>
        </authorList>
    </citation>
    <scope>NUCLEOTIDE SEQUENCE</scope>
</reference>
<evidence type="ECO:0000256" key="4">
    <source>
        <dbReference type="RuleBase" id="RU362130"/>
    </source>
</evidence>
<dbReference type="InterPro" id="IPR018073">
    <property type="entry name" value="Prot_inh_cystat_CS"/>
</dbReference>
<dbReference type="FunFam" id="3.10.450.10:FF:000011">
    <property type="entry name" value="Cysteine proteinase inhibitor"/>
    <property type="match status" value="1"/>
</dbReference>
<name>I3SLH5_LOTJA</name>
<dbReference type="GO" id="GO:0004869">
    <property type="term" value="F:cysteine-type endopeptidase inhibitor activity"/>
    <property type="evidence" value="ECO:0007669"/>
    <property type="project" value="UniProtKB-KW"/>
</dbReference>
<dbReference type="SMART" id="SM00043">
    <property type="entry name" value="CY"/>
    <property type="match status" value="1"/>
</dbReference>